<evidence type="ECO:0000256" key="4">
    <source>
        <dbReference type="ARBA" id="ARBA00004904"/>
    </source>
</evidence>
<evidence type="ECO:0000256" key="3">
    <source>
        <dbReference type="ARBA" id="ARBA00002284"/>
    </source>
</evidence>
<feature type="binding site" evidence="14">
    <location>
        <begin position="38"/>
        <end position="39"/>
    </location>
    <ligand>
        <name>D-ribulose 5-phosphate</name>
        <dbReference type="ChEBI" id="CHEBI:58121"/>
    </ligand>
</feature>
<evidence type="ECO:0000313" key="16">
    <source>
        <dbReference type="EMBL" id="MFC0410443.1"/>
    </source>
</evidence>
<feature type="binding site" evidence="14">
    <location>
        <position position="39"/>
    </location>
    <ligand>
        <name>Mg(2+)</name>
        <dbReference type="ChEBI" id="CHEBI:18420"/>
        <label>1</label>
    </ligand>
</feature>
<dbReference type="EMBL" id="JBHLUN010000015">
    <property type="protein sequence ID" value="MFC0410443.1"/>
    <property type="molecule type" value="Genomic_DNA"/>
</dbReference>
<dbReference type="Gene3D" id="3.40.50.10990">
    <property type="entry name" value="GTP cyclohydrolase II"/>
    <property type="match status" value="1"/>
</dbReference>
<dbReference type="Proteomes" id="UP001589865">
    <property type="component" value="Unassembled WGS sequence"/>
</dbReference>
<organism evidence="16 17">
    <name type="scientific">Roseomonas elaeocarpi</name>
    <dbReference type="NCBI Taxonomy" id="907779"/>
    <lineage>
        <taxon>Bacteria</taxon>
        <taxon>Pseudomonadati</taxon>
        <taxon>Pseudomonadota</taxon>
        <taxon>Alphaproteobacteria</taxon>
        <taxon>Acetobacterales</taxon>
        <taxon>Roseomonadaceae</taxon>
        <taxon>Roseomonas</taxon>
    </lineage>
</organism>
<evidence type="ECO:0000313" key="17">
    <source>
        <dbReference type="Proteomes" id="UP001589865"/>
    </source>
</evidence>
<proteinExistence type="inferred from homology"/>
<gene>
    <name evidence="14 16" type="primary">ribB</name>
    <name evidence="16" type="ORF">ACFFGY_19490</name>
</gene>
<evidence type="ECO:0000256" key="5">
    <source>
        <dbReference type="ARBA" id="ARBA00005520"/>
    </source>
</evidence>
<keyword evidence="10 14" id="KW-0479">Metal-binding</keyword>
<evidence type="ECO:0000256" key="2">
    <source>
        <dbReference type="ARBA" id="ARBA00001936"/>
    </source>
</evidence>
<comment type="similarity">
    <text evidence="14">Belongs to the DHBP synthase family.</text>
</comment>
<evidence type="ECO:0000256" key="13">
    <source>
        <dbReference type="ARBA" id="ARBA00023239"/>
    </source>
</evidence>
<dbReference type="InterPro" id="IPR017945">
    <property type="entry name" value="DHBP_synth_RibB-like_a/b_dom"/>
</dbReference>
<dbReference type="SUPFAM" id="SSF142695">
    <property type="entry name" value="RibA-like"/>
    <property type="match status" value="1"/>
</dbReference>
<dbReference type="GO" id="GO:0008686">
    <property type="term" value="F:3,4-dihydroxy-2-butanone-4-phosphate synthase activity"/>
    <property type="evidence" value="ECO:0007669"/>
    <property type="project" value="UniProtKB-EC"/>
</dbReference>
<dbReference type="PANTHER" id="PTHR21327">
    <property type="entry name" value="GTP CYCLOHYDROLASE II-RELATED"/>
    <property type="match status" value="1"/>
</dbReference>
<dbReference type="NCBIfam" id="TIGR00506">
    <property type="entry name" value="ribB"/>
    <property type="match status" value="1"/>
</dbReference>
<dbReference type="HAMAP" id="MF_00180">
    <property type="entry name" value="RibB"/>
    <property type="match status" value="1"/>
</dbReference>
<dbReference type="RefSeq" id="WP_377046194.1">
    <property type="nucleotide sequence ID" value="NZ_JBHLUN010000015.1"/>
</dbReference>
<evidence type="ECO:0000256" key="10">
    <source>
        <dbReference type="ARBA" id="ARBA00022723"/>
    </source>
</evidence>
<feature type="binding site" evidence="14">
    <location>
        <position position="39"/>
    </location>
    <ligand>
        <name>Mg(2+)</name>
        <dbReference type="ChEBI" id="CHEBI:18420"/>
        <label>2</label>
    </ligand>
</feature>
<keyword evidence="12 14" id="KW-0464">Manganese</keyword>
<comment type="function">
    <text evidence="3 14">Catalyzes the conversion of D-ribulose 5-phosphate to formate and 3,4-dihydroxy-2-butanone 4-phosphate.</text>
</comment>
<dbReference type="SUPFAM" id="SSF55821">
    <property type="entry name" value="YrdC/RibB"/>
    <property type="match status" value="1"/>
</dbReference>
<dbReference type="Pfam" id="PF00925">
    <property type="entry name" value="GTP_cyclohydro2"/>
    <property type="match status" value="1"/>
</dbReference>
<sequence length="372" mass="40253">MSPSTVRTSLNDFISPTEELIEEARAGRMFVLVDDEDRENEGDLVIPAQFATPDAINFMARHARGLICLAMTRSRVEALGLPLMAQSNGTRHQTAFTVSIEAREGVTTGISAADRARTVAVAINPELGRADIVTPGHVFPLAARDGGTLVRAGHTEASVDLARLAGLNPSGVICEIMNEDGTMARLPDLVSFAQHHGLKLGTVADLIAYRRRTEQLVKRVAENTLEDAPGGPWRVMVYANTVEYGEHIVLVKGDPARHQPALVRMHAVNMLHDTLSAAGPAELHAAMRTIDRAGHGVVVLLRELKPTILSERVRAGRGRMAPELRDYGIGAQILSDLGVREMVLLSNHPRPIVGLEGYGLSVVDTRPIEEQP</sequence>
<dbReference type="InterPro" id="IPR000422">
    <property type="entry name" value="DHBP_synthase_RibB"/>
</dbReference>
<evidence type="ECO:0000256" key="14">
    <source>
        <dbReference type="HAMAP-Rule" id="MF_00180"/>
    </source>
</evidence>
<dbReference type="EC" id="4.1.99.12" evidence="7 14"/>
<feature type="binding site" evidence="14">
    <location>
        <begin position="151"/>
        <end position="155"/>
    </location>
    <ligand>
        <name>D-ribulose 5-phosphate</name>
        <dbReference type="ChEBI" id="CHEBI:58121"/>
    </ligand>
</feature>
<evidence type="ECO:0000256" key="6">
    <source>
        <dbReference type="ARBA" id="ARBA00008976"/>
    </source>
</evidence>
<feature type="site" description="Essential for catalytic activity" evidence="14">
    <location>
        <position position="137"/>
    </location>
</feature>
<keyword evidence="9 14" id="KW-0686">Riboflavin biosynthesis</keyword>
<comment type="cofactor">
    <cofactor evidence="14">
        <name>Mg(2+)</name>
        <dbReference type="ChEBI" id="CHEBI:18420"/>
    </cofactor>
    <cofactor evidence="14">
        <name>Mn(2+)</name>
        <dbReference type="ChEBI" id="CHEBI:29035"/>
    </cofactor>
    <text evidence="14">Binds 2 divalent metal cations per subunit. Magnesium or manganese.</text>
</comment>
<protein>
    <recommendedName>
        <fullName evidence="8 14">3,4-dihydroxy-2-butanone 4-phosphate synthase</fullName>
        <shortName evidence="14">DHBP synthase</shortName>
        <ecNumber evidence="7 14">4.1.99.12</ecNumber>
    </recommendedName>
</protein>
<evidence type="ECO:0000256" key="12">
    <source>
        <dbReference type="ARBA" id="ARBA00023211"/>
    </source>
</evidence>
<dbReference type="InterPro" id="IPR036144">
    <property type="entry name" value="RibA-like_sf"/>
</dbReference>
<evidence type="ECO:0000259" key="15">
    <source>
        <dbReference type="Pfam" id="PF00925"/>
    </source>
</evidence>
<dbReference type="PIRSF" id="PIRSF001259">
    <property type="entry name" value="RibA"/>
    <property type="match status" value="1"/>
</dbReference>
<reference evidence="16 17" key="1">
    <citation type="submission" date="2024-09" db="EMBL/GenBank/DDBJ databases">
        <authorList>
            <person name="Sun Q."/>
            <person name="Mori K."/>
        </authorList>
    </citation>
    <scope>NUCLEOTIDE SEQUENCE [LARGE SCALE GENOMIC DNA]</scope>
    <source>
        <strain evidence="16 17">TBRC 5777</strain>
    </source>
</reference>
<evidence type="ECO:0000256" key="1">
    <source>
        <dbReference type="ARBA" id="ARBA00000141"/>
    </source>
</evidence>
<dbReference type="InterPro" id="IPR032677">
    <property type="entry name" value="GTP_cyclohydro_II"/>
</dbReference>
<feature type="site" description="Essential for catalytic activity" evidence="14">
    <location>
        <position position="175"/>
    </location>
</feature>
<comment type="cofactor">
    <cofactor evidence="2">
        <name>Mn(2+)</name>
        <dbReference type="ChEBI" id="CHEBI:29035"/>
    </cofactor>
</comment>
<keyword evidence="11 14" id="KW-0460">Magnesium</keyword>
<comment type="caution">
    <text evidence="16">The sequence shown here is derived from an EMBL/GenBank/DDBJ whole genome shotgun (WGS) entry which is preliminary data.</text>
</comment>
<evidence type="ECO:0000256" key="9">
    <source>
        <dbReference type="ARBA" id="ARBA00022619"/>
    </source>
</evidence>
<comment type="catalytic activity">
    <reaction evidence="1 14">
        <text>D-ribulose 5-phosphate = (2S)-2-hydroxy-3-oxobutyl phosphate + formate + H(+)</text>
        <dbReference type="Rhea" id="RHEA:18457"/>
        <dbReference type="ChEBI" id="CHEBI:15378"/>
        <dbReference type="ChEBI" id="CHEBI:15740"/>
        <dbReference type="ChEBI" id="CHEBI:58121"/>
        <dbReference type="ChEBI" id="CHEBI:58830"/>
        <dbReference type="EC" id="4.1.99.12"/>
    </reaction>
</comment>
<feature type="binding site" evidence="14">
    <location>
        <position position="154"/>
    </location>
    <ligand>
        <name>Mg(2+)</name>
        <dbReference type="ChEBI" id="CHEBI:18420"/>
        <label>2</label>
    </ligand>
</feature>
<comment type="subunit">
    <text evidence="14">Homodimer.</text>
</comment>
<keyword evidence="17" id="KW-1185">Reference proteome</keyword>
<feature type="binding site" evidence="14">
    <location>
        <position position="43"/>
    </location>
    <ligand>
        <name>D-ribulose 5-phosphate</name>
        <dbReference type="ChEBI" id="CHEBI:58121"/>
    </ligand>
</feature>
<comment type="similarity">
    <text evidence="5">In the N-terminal section; belongs to the DHBP synthase family.</text>
</comment>
<dbReference type="Gene3D" id="3.90.870.10">
    <property type="entry name" value="DHBP synthase"/>
    <property type="match status" value="1"/>
</dbReference>
<dbReference type="PANTHER" id="PTHR21327:SF34">
    <property type="entry name" value="3,4-DIHYDROXY-2-BUTANONE 4-PHOSPHATE SYNTHASE"/>
    <property type="match status" value="1"/>
</dbReference>
<evidence type="ECO:0000256" key="11">
    <source>
        <dbReference type="ARBA" id="ARBA00022842"/>
    </source>
</evidence>
<keyword evidence="13 14" id="KW-0456">Lyase</keyword>
<comment type="similarity">
    <text evidence="6">In the C-terminal section; belongs to the GTP cyclohydrolase II family.</text>
</comment>
<evidence type="ECO:0000256" key="7">
    <source>
        <dbReference type="ARBA" id="ARBA00012153"/>
    </source>
</evidence>
<name>A0ABV6K0Y0_9PROT</name>
<evidence type="ECO:0000256" key="8">
    <source>
        <dbReference type="ARBA" id="ARBA00018836"/>
    </source>
</evidence>
<feature type="domain" description="GTP cyclohydrolase II" evidence="15">
    <location>
        <begin position="219"/>
        <end position="366"/>
    </location>
</feature>
<dbReference type="Pfam" id="PF00926">
    <property type="entry name" value="DHBP_synthase"/>
    <property type="match status" value="1"/>
</dbReference>
<comment type="pathway">
    <text evidence="4 14">Cofactor biosynthesis; riboflavin biosynthesis; 2-hydroxy-3-oxobutyl phosphate from D-ribulose 5-phosphate: step 1/1.</text>
</comment>
<accession>A0ABV6K0Y0</accession>